<dbReference type="InterPro" id="IPR045344">
    <property type="entry name" value="C-JID"/>
</dbReference>
<dbReference type="Proteomes" id="UP000290289">
    <property type="component" value="Chromosome 5"/>
</dbReference>
<dbReference type="InterPro" id="IPR001611">
    <property type="entry name" value="Leu-rich_rpt"/>
</dbReference>
<dbReference type="Pfam" id="PF20160">
    <property type="entry name" value="C-JID"/>
    <property type="match status" value="1"/>
</dbReference>
<keyword evidence="2" id="KW-0677">Repeat</keyword>
<dbReference type="InterPro" id="IPR044974">
    <property type="entry name" value="Disease_R_plants"/>
</dbReference>
<dbReference type="InterPro" id="IPR011713">
    <property type="entry name" value="Leu-rich_rpt_3"/>
</dbReference>
<dbReference type="PANTHER" id="PTHR11017:SF527">
    <property type="entry name" value="TMV RESISTANCE PROTEIN N-LIKE"/>
    <property type="match status" value="1"/>
</dbReference>
<dbReference type="Gene3D" id="3.80.10.10">
    <property type="entry name" value="Ribonuclease Inhibitor"/>
    <property type="match status" value="2"/>
</dbReference>
<evidence type="ECO:0000313" key="5">
    <source>
        <dbReference type="Proteomes" id="UP000290289"/>
    </source>
</evidence>
<dbReference type="Pfam" id="PF07725">
    <property type="entry name" value="LRR_3"/>
    <property type="match status" value="1"/>
</dbReference>
<dbReference type="SUPFAM" id="SSF52058">
    <property type="entry name" value="L domain-like"/>
    <property type="match status" value="1"/>
</dbReference>
<reference evidence="4 5" key="1">
    <citation type="submission" date="2018-10" db="EMBL/GenBank/DDBJ databases">
        <title>A high-quality apple genome assembly.</title>
        <authorList>
            <person name="Hu J."/>
        </authorList>
    </citation>
    <scope>NUCLEOTIDE SEQUENCE [LARGE SCALE GENOMIC DNA]</scope>
    <source>
        <strain evidence="5">cv. HFTH1</strain>
        <tissue evidence="4">Young leaf</tissue>
    </source>
</reference>
<dbReference type="Pfam" id="PF00560">
    <property type="entry name" value="LRR_1"/>
    <property type="match status" value="1"/>
</dbReference>
<evidence type="ECO:0000259" key="3">
    <source>
        <dbReference type="Pfam" id="PF20160"/>
    </source>
</evidence>
<sequence length="533" mass="60775">MHDLIQEMAWRIVGNESKEPGWRSRLWLPNDIFHVFMTNTARSYEKLPRAIEGIDLKLPEIEEVHWNCEAFSNMSGLRFLEFDNLIVSLGPKFLPYSLRIMSWSLYPSKSLPPSFHPCFLTKLKMHHSKLVRLWEGKESEKDSKIFTPDEKFVPGGTAIEKLPSTIGHLVGLTVLGISNCINLSDIPIEICNLKSLKKLWAMGSSKIEKLPGKMEFLEELDMGRNAREPLVDMKNQKRCALVDQLASQGTSGAFSAYLELEGAMSLVGVWCYLRLCYCDLGEGDIPHDIGSLSSLRYLDLSVNNFVTLPASIKCLSRLESLHLHNCKKLENCQIFRQIANYKLTDPSKLRNRFANIYDFTFSSLNCITLVEDEGWINTILSRIMKFATEVLCLCLGLCLYFCLSRSLFFPLSLPLSPSLPIMVPLVQGIRRSLDHNYIVCLKKGIPEWFNSQTVGHSLNVELPPQSCSSWMGIAFCGFFAQPQENWGNPAALQYYNIFKIQCLPGISCWISETEHLVSEHLWIFYLSREQCQE</sequence>
<feature type="domain" description="C-JID" evidence="3">
    <location>
        <begin position="442"/>
        <end position="486"/>
    </location>
</feature>
<evidence type="ECO:0000256" key="2">
    <source>
        <dbReference type="ARBA" id="ARBA00022737"/>
    </source>
</evidence>
<dbReference type="AlphaFoldDB" id="A0A498JXI2"/>
<dbReference type="GO" id="GO:0006952">
    <property type="term" value="P:defense response"/>
    <property type="evidence" value="ECO:0007669"/>
    <property type="project" value="InterPro"/>
</dbReference>
<evidence type="ECO:0000256" key="1">
    <source>
        <dbReference type="ARBA" id="ARBA00022614"/>
    </source>
</evidence>
<organism evidence="4 5">
    <name type="scientific">Malus domestica</name>
    <name type="common">Apple</name>
    <name type="synonym">Pyrus malus</name>
    <dbReference type="NCBI Taxonomy" id="3750"/>
    <lineage>
        <taxon>Eukaryota</taxon>
        <taxon>Viridiplantae</taxon>
        <taxon>Streptophyta</taxon>
        <taxon>Embryophyta</taxon>
        <taxon>Tracheophyta</taxon>
        <taxon>Spermatophyta</taxon>
        <taxon>Magnoliopsida</taxon>
        <taxon>eudicotyledons</taxon>
        <taxon>Gunneridae</taxon>
        <taxon>Pentapetalae</taxon>
        <taxon>rosids</taxon>
        <taxon>fabids</taxon>
        <taxon>Rosales</taxon>
        <taxon>Rosaceae</taxon>
        <taxon>Amygdaloideae</taxon>
        <taxon>Maleae</taxon>
        <taxon>Malus</taxon>
    </lineage>
</organism>
<dbReference type="PANTHER" id="PTHR11017">
    <property type="entry name" value="LEUCINE-RICH REPEAT-CONTAINING PROTEIN"/>
    <property type="match status" value="1"/>
</dbReference>
<dbReference type="PROSITE" id="PS51450">
    <property type="entry name" value="LRR"/>
    <property type="match status" value="1"/>
</dbReference>
<keyword evidence="1" id="KW-0433">Leucine-rich repeat</keyword>
<keyword evidence="5" id="KW-1185">Reference proteome</keyword>
<proteinExistence type="predicted"/>
<protein>
    <recommendedName>
        <fullName evidence="3">C-JID domain-containing protein</fullName>
    </recommendedName>
</protein>
<dbReference type="EMBL" id="RDQH01000331">
    <property type="protein sequence ID" value="RXI00101.1"/>
    <property type="molecule type" value="Genomic_DNA"/>
</dbReference>
<name>A0A498JXI2_MALDO</name>
<dbReference type="InterPro" id="IPR032675">
    <property type="entry name" value="LRR_dom_sf"/>
</dbReference>
<accession>A0A498JXI2</accession>
<comment type="caution">
    <text evidence="4">The sequence shown here is derived from an EMBL/GenBank/DDBJ whole genome shotgun (WGS) entry which is preliminary data.</text>
</comment>
<evidence type="ECO:0000313" key="4">
    <source>
        <dbReference type="EMBL" id="RXI00101.1"/>
    </source>
</evidence>
<gene>
    <name evidence="4" type="ORF">DVH24_030591</name>
</gene>